<feature type="region of interest" description="Disordered" evidence="8">
    <location>
        <begin position="288"/>
        <end position="334"/>
    </location>
</feature>
<evidence type="ECO:0000313" key="10">
    <source>
        <dbReference type="EMBL" id="KAF1817538.1"/>
    </source>
</evidence>
<dbReference type="OrthoDB" id="10250504at2759"/>
<reference evidence="12" key="3">
    <citation type="submission" date="2025-04" db="UniProtKB">
        <authorList>
            <consortium name="RefSeq"/>
        </authorList>
    </citation>
    <scope>IDENTIFICATION</scope>
    <source>
        <strain evidence="12">CBS 781.70</strain>
    </source>
</reference>
<evidence type="ECO:0000256" key="8">
    <source>
        <dbReference type="SAM" id="MobiDB-lite"/>
    </source>
</evidence>
<dbReference type="RefSeq" id="XP_033539169.1">
    <property type="nucleotide sequence ID" value="XM_033674504.1"/>
</dbReference>
<comment type="subcellular location">
    <subcellularLocation>
        <location evidence="1">Nucleus</location>
        <location evidence="1">Nucleolus</location>
    </subcellularLocation>
</comment>
<sequence length="334" mass="36977">MSQSLVDGPRSPSSKKRKPEREALHASPTKKQRKEKERSKNIDAKSTSNGVGSNADPSSHAASSVAITSQESTTQIPTSTDSTDEPSPLCMETYSMYLPLAPICQTQPLDAICAEHLSPLLLAYHHRMKAVVLAYENVRLSDDDGSQDATIQSKAVNEQASTFVWATADFLLFRPKRGQQLEGWITLQNDSHIGLTCWNLINASIERKRLPESWTWIDHVLVEGEDFSTVPSIPKGKHGSGHYIDGKGRELGDTLSFTVADYEYLWMSEAERGLLRIEGTLLDDIGEESARETTGKRRTHGKGSKAGTIKKTSENGRRIDMKRRSILKERPAAS</sequence>
<dbReference type="AlphaFoldDB" id="A0A6G1GHI7"/>
<accession>A0A6G1GHI7</accession>
<evidence type="ECO:0000313" key="11">
    <source>
        <dbReference type="Proteomes" id="UP000504638"/>
    </source>
</evidence>
<dbReference type="GO" id="GO:0005736">
    <property type="term" value="C:RNA polymerase I complex"/>
    <property type="evidence" value="ECO:0007669"/>
    <property type="project" value="TreeGrafter"/>
</dbReference>
<dbReference type="InterPro" id="IPR036898">
    <property type="entry name" value="RNA_pol_Rpb7-like_N_sf"/>
</dbReference>
<evidence type="ECO:0000256" key="5">
    <source>
        <dbReference type="ARBA" id="ARBA00023163"/>
    </source>
</evidence>
<dbReference type="FunFam" id="3.30.1490.120:FF:000004">
    <property type="entry name" value="RNA polymerase I subunit Rpa43"/>
    <property type="match status" value="1"/>
</dbReference>
<keyword evidence="11" id="KW-1185">Reference proteome</keyword>
<dbReference type="PANTHER" id="PTHR12709:SF5">
    <property type="entry name" value="DNA-DIRECTED RNA POLYMERASE I SUBUNIT RPA43"/>
    <property type="match status" value="1"/>
</dbReference>
<reference evidence="12" key="2">
    <citation type="submission" date="2020-04" db="EMBL/GenBank/DDBJ databases">
        <authorList>
            <consortium name="NCBI Genome Project"/>
        </authorList>
    </citation>
    <scope>NUCLEOTIDE SEQUENCE</scope>
    <source>
        <strain evidence="12">CBS 781.70</strain>
    </source>
</reference>
<feature type="compositionally biased region" description="Basic and acidic residues" evidence="8">
    <location>
        <begin position="34"/>
        <end position="43"/>
    </location>
</feature>
<dbReference type="InterPro" id="IPR045113">
    <property type="entry name" value="Rpb7-like"/>
</dbReference>
<evidence type="ECO:0000259" key="9">
    <source>
        <dbReference type="Pfam" id="PF17875"/>
    </source>
</evidence>
<evidence type="ECO:0000256" key="4">
    <source>
        <dbReference type="ARBA" id="ARBA00022553"/>
    </source>
</evidence>
<keyword evidence="4" id="KW-0597">Phosphoprotein</keyword>
<feature type="domain" description="RPA43 OB" evidence="9">
    <location>
        <begin position="175"/>
        <end position="282"/>
    </location>
</feature>
<feature type="compositionally biased region" description="Basic and acidic residues" evidence="8">
    <location>
        <begin position="311"/>
        <end position="334"/>
    </location>
</feature>
<evidence type="ECO:0000256" key="6">
    <source>
        <dbReference type="ARBA" id="ARBA00023242"/>
    </source>
</evidence>
<dbReference type="GO" id="GO:0006362">
    <property type="term" value="P:transcription elongation by RNA polymerase I"/>
    <property type="evidence" value="ECO:0007669"/>
    <property type="project" value="UniProtKB-ARBA"/>
</dbReference>
<dbReference type="GeneID" id="54415074"/>
<dbReference type="InterPro" id="IPR041178">
    <property type="entry name" value="RPA43_OB"/>
</dbReference>
<evidence type="ECO:0000256" key="2">
    <source>
        <dbReference type="ARBA" id="ARBA00005930"/>
    </source>
</evidence>
<keyword evidence="5 7" id="KW-0804">Transcription</keyword>
<dbReference type="Gene3D" id="3.30.1490.120">
    <property type="entry name" value="RNA polymerase Rpb7-like, N-terminal domain"/>
    <property type="match status" value="1"/>
</dbReference>
<name>A0A6G1GHI7_9PEZI</name>
<dbReference type="EMBL" id="ML975149">
    <property type="protein sequence ID" value="KAF1817538.1"/>
    <property type="molecule type" value="Genomic_DNA"/>
</dbReference>
<dbReference type="PANTHER" id="PTHR12709">
    <property type="entry name" value="DNA-DIRECTED RNA POLYMERASE II, III"/>
    <property type="match status" value="1"/>
</dbReference>
<feature type="region of interest" description="Disordered" evidence="8">
    <location>
        <begin position="1"/>
        <end position="88"/>
    </location>
</feature>
<dbReference type="GO" id="GO:0006361">
    <property type="term" value="P:transcription initiation at RNA polymerase I promoter"/>
    <property type="evidence" value="ECO:0007669"/>
    <property type="project" value="UniProtKB-ARBA"/>
</dbReference>
<evidence type="ECO:0000313" key="12">
    <source>
        <dbReference type="RefSeq" id="XP_033539169.1"/>
    </source>
</evidence>
<keyword evidence="6 7" id="KW-0539">Nucleus</keyword>
<keyword evidence="3 7" id="KW-0240">DNA-directed RNA polymerase</keyword>
<gene>
    <name evidence="10 12" type="ORF">P152DRAFT_22311</name>
</gene>
<evidence type="ECO:0000256" key="7">
    <source>
        <dbReference type="RuleBase" id="RU369086"/>
    </source>
</evidence>
<comment type="function">
    <text evidence="7">DNA-dependent RNA polymerase which catalyzes the transcription of DNA into RNA using the four ribonucleoside triphosphates as substrates.</text>
</comment>
<dbReference type="Gene3D" id="2.40.50.1060">
    <property type="match status" value="1"/>
</dbReference>
<comment type="similarity">
    <text evidence="2">Belongs to the eukaryotic RPA43 RNA polymerase subunit family.</text>
</comment>
<evidence type="ECO:0000256" key="3">
    <source>
        <dbReference type="ARBA" id="ARBA00022478"/>
    </source>
</evidence>
<protein>
    <recommendedName>
        <fullName evidence="7">DNA-directed RNA polymerase subunit</fullName>
    </recommendedName>
</protein>
<dbReference type="Pfam" id="PF17875">
    <property type="entry name" value="RPA43_OB"/>
    <property type="match status" value="1"/>
</dbReference>
<evidence type="ECO:0000256" key="1">
    <source>
        <dbReference type="ARBA" id="ARBA00004604"/>
    </source>
</evidence>
<reference evidence="10 12" key="1">
    <citation type="submission" date="2020-01" db="EMBL/GenBank/DDBJ databases">
        <authorList>
            <consortium name="DOE Joint Genome Institute"/>
            <person name="Haridas S."/>
            <person name="Albert R."/>
            <person name="Binder M."/>
            <person name="Bloem J."/>
            <person name="Labutti K."/>
            <person name="Salamov A."/>
            <person name="Andreopoulos B."/>
            <person name="Baker S.E."/>
            <person name="Barry K."/>
            <person name="Bills G."/>
            <person name="Bluhm B.H."/>
            <person name="Cannon C."/>
            <person name="Castanera R."/>
            <person name="Culley D.E."/>
            <person name="Daum C."/>
            <person name="Ezra D."/>
            <person name="Gonzalez J.B."/>
            <person name="Henrissat B."/>
            <person name="Kuo A."/>
            <person name="Liang C."/>
            <person name="Lipzen A."/>
            <person name="Lutzoni F."/>
            <person name="Magnuson J."/>
            <person name="Mondo S."/>
            <person name="Nolan M."/>
            <person name="Ohm R."/>
            <person name="Pangilinan J."/>
            <person name="Park H.-J."/>
            <person name="Ramirez L."/>
            <person name="Alfaro M."/>
            <person name="Sun H."/>
            <person name="Tritt A."/>
            <person name="Yoshinaga Y."/>
            <person name="Zwiers L.-H."/>
            <person name="Turgeon B.G."/>
            <person name="Goodwin S.B."/>
            <person name="Spatafora J.W."/>
            <person name="Crous P.W."/>
            <person name="Grigoriev I.V."/>
        </authorList>
    </citation>
    <scope>NUCLEOTIDE SEQUENCE</scope>
    <source>
        <strain evidence="10 12">CBS 781.70</strain>
    </source>
</reference>
<dbReference type="Proteomes" id="UP000504638">
    <property type="component" value="Unplaced"/>
</dbReference>
<feature type="compositionally biased region" description="Polar residues" evidence="8">
    <location>
        <begin position="44"/>
        <end position="81"/>
    </location>
</feature>
<organism evidence="10">
    <name type="scientific">Eremomyces bilateralis CBS 781.70</name>
    <dbReference type="NCBI Taxonomy" id="1392243"/>
    <lineage>
        <taxon>Eukaryota</taxon>
        <taxon>Fungi</taxon>
        <taxon>Dikarya</taxon>
        <taxon>Ascomycota</taxon>
        <taxon>Pezizomycotina</taxon>
        <taxon>Dothideomycetes</taxon>
        <taxon>Dothideomycetes incertae sedis</taxon>
        <taxon>Eremomycetales</taxon>
        <taxon>Eremomycetaceae</taxon>
        <taxon>Eremomyces</taxon>
    </lineage>
</organism>
<proteinExistence type="inferred from homology"/>